<protein>
    <submittedName>
        <fullName evidence="3">Uncharacterized protein</fullName>
    </submittedName>
</protein>
<reference evidence="3 4" key="1">
    <citation type="submission" date="2023-03" db="EMBL/GenBank/DDBJ databases">
        <title>WGS of Gossypium arboreum.</title>
        <authorList>
            <person name="Yu D."/>
        </authorList>
    </citation>
    <scope>NUCLEOTIDE SEQUENCE [LARGE SCALE GENOMIC DNA]</scope>
    <source>
        <tissue evidence="3">Leaf</tissue>
    </source>
</reference>
<comment type="caution">
    <text evidence="3">The sequence shown here is derived from an EMBL/GenBank/DDBJ whole genome shotgun (WGS) entry which is preliminary data.</text>
</comment>
<accession>A0ABR0QJ72</accession>
<dbReference type="Proteomes" id="UP001358586">
    <property type="component" value="Chromosome 3"/>
</dbReference>
<feature type="transmembrane region" description="Helical" evidence="1">
    <location>
        <begin position="72"/>
        <end position="96"/>
    </location>
</feature>
<name>A0ABR0QJ72_GOSAR</name>
<evidence type="ECO:0000256" key="2">
    <source>
        <dbReference type="SAM" id="SignalP"/>
    </source>
</evidence>
<evidence type="ECO:0000313" key="4">
    <source>
        <dbReference type="Proteomes" id="UP001358586"/>
    </source>
</evidence>
<proteinExistence type="predicted"/>
<keyword evidence="2" id="KW-0732">Signal</keyword>
<gene>
    <name evidence="3" type="ORF">PVK06_008130</name>
</gene>
<keyword evidence="4" id="KW-1185">Reference proteome</keyword>
<keyword evidence="1" id="KW-0812">Transmembrane</keyword>
<keyword evidence="1" id="KW-1133">Transmembrane helix</keyword>
<evidence type="ECO:0000313" key="3">
    <source>
        <dbReference type="EMBL" id="KAK5839352.1"/>
    </source>
</evidence>
<organism evidence="3 4">
    <name type="scientific">Gossypium arboreum</name>
    <name type="common">Tree cotton</name>
    <name type="synonym">Gossypium nanking</name>
    <dbReference type="NCBI Taxonomy" id="29729"/>
    <lineage>
        <taxon>Eukaryota</taxon>
        <taxon>Viridiplantae</taxon>
        <taxon>Streptophyta</taxon>
        <taxon>Embryophyta</taxon>
        <taxon>Tracheophyta</taxon>
        <taxon>Spermatophyta</taxon>
        <taxon>Magnoliopsida</taxon>
        <taxon>eudicotyledons</taxon>
        <taxon>Gunneridae</taxon>
        <taxon>Pentapetalae</taxon>
        <taxon>rosids</taxon>
        <taxon>malvids</taxon>
        <taxon>Malvales</taxon>
        <taxon>Malvaceae</taxon>
        <taxon>Malvoideae</taxon>
        <taxon>Gossypium</taxon>
    </lineage>
</organism>
<keyword evidence="1" id="KW-0472">Membrane</keyword>
<feature type="chain" id="PRO_5045947724" evidence="2">
    <location>
        <begin position="22"/>
        <end position="135"/>
    </location>
</feature>
<feature type="transmembrane region" description="Helical" evidence="1">
    <location>
        <begin position="108"/>
        <end position="127"/>
    </location>
</feature>
<evidence type="ECO:0000256" key="1">
    <source>
        <dbReference type="SAM" id="Phobius"/>
    </source>
</evidence>
<sequence>MFIACCCWALLLRLHEPLVKEERMEQAVMGKREALVTKGGPNGKRVDGILYKHWKGEEVRIMVKQLFSFAKFAMFNLLLLMSHWTDFVMPLFGLHVSCSHGKKHADGYFFVFVLLFLYSLSALQRIASVNNRVKT</sequence>
<dbReference type="EMBL" id="JARKNE010000003">
    <property type="protein sequence ID" value="KAK5839352.1"/>
    <property type="molecule type" value="Genomic_DNA"/>
</dbReference>
<feature type="signal peptide" evidence="2">
    <location>
        <begin position="1"/>
        <end position="21"/>
    </location>
</feature>